<sequence>MGIVKHAFRLRRVQYTHYRAMSVVALVFVGFIAEEIIRLSHRRFDSKKLVTWIPFAFVVLVVVSCRVLGFIGCKWKRRLKFARECL</sequence>
<evidence type="ECO:0000313" key="2">
    <source>
        <dbReference type="EMBL" id="CAL1358251.1"/>
    </source>
</evidence>
<feature type="transmembrane region" description="Helical" evidence="1">
    <location>
        <begin position="49"/>
        <end position="73"/>
    </location>
</feature>
<keyword evidence="3" id="KW-1185">Reference proteome</keyword>
<dbReference type="Proteomes" id="UP001497516">
    <property type="component" value="Chromosome 1"/>
</dbReference>
<dbReference type="AlphaFoldDB" id="A0AAV2CQC1"/>
<protein>
    <submittedName>
        <fullName evidence="2">Uncharacterized protein</fullName>
    </submittedName>
</protein>
<gene>
    <name evidence="2" type="ORF">LTRI10_LOCUS5815</name>
</gene>
<reference evidence="2 3" key="1">
    <citation type="submission" date="2024-04" db="EMBL/GenBank/DDBJ databases">
        <authorList>
            <person name="Fracassetti M."/>
        </authorList>
    </citation>
    <scope>NUCLEOTIDE SEQUENCE [LARGE SCALE GENOMIC DNA]</scope>
</reference>
<organism evidence="2 3">
    <name type="scientific">Linum trigynum</name>
    <dbReference type="NCBI Taxonomy" id="586398"/>
    <lineage>
        <taxon>Eukaryota</taxon>
        <taxon>Viridiplantae</taxon>
        <taxon>Streptophyta</taxon>
        <taxon>Embryophyta</taxon>
        <taxon>Tracheophyta</taxon>
        <taxon>Spermatophyta</taxon>
        <taxon>Magnoliopsida</taxon>
        <taxon>eudicotyledons</taxon>
        <taxon>Gunneridae</taxon>
        <taxon>Pentapetalae</taxon>
        <taxon>rosids</taxon>
        <taxon>fabids</taxon>
        <taxon>Malpighiales</taxon>
        <taxon>Linaceae</taxon>
        <taxon>Linum</taxon>
    </lineage>
</organism>
<evidence type="ECO:0000313" key="3">
    <source>
        <dbReference type="Proteomes" id="UP001497516"/>
    </source>
</evidence>
<dbReference type="EMBL" id="OZ034813">
    <property type="protein sequence ID" value="CAL1358251.1"/>
    <property type="molecule type" value="Genomic_DNA"/>
</dbReference>
<feature type="transmembrane region" description="Helical" evidence="1">
    <location>
        <begin position="20"/>
        <end position="37"/>
    </location>
</feature>
<name>A0AAV2CQC1_9ROSI</name>
<proteinExistence type="predicted"/>
<keyword evidence="1" id="KW-0472">Membrane</keyword>
<accession>A0AAV2CQC1</accession>
<keyword evidence="1" id="KW-0812">Transmembrane</keyword>
<keyword evidence="1" id="KW-1133">Transmembrane helix</keyword>
<evidence type="ECO:0000256" key="1">
    <source>
        <dbReference type="SAM" id="Phobius"/>
    </source>
</evidence>